<reference evidence="4" key="1">
    <citation type="submission" date="2014-12" db="EMBL/GenBank/DDBJ databases">
        <title>Insight into the proteome of Arion vulgaris.</title>
        <authorList>
            <person name="Aradska J."/>
            <person name="Bulat T."/>
            <person name="Smidak R."/>
            <person name="Sarate P."/>
            <person name="Gangsoo J."/>
            <person name="Sialana F."/>
            <person name="Bilban M."/>
            <person name="Lubec G."/>
        </authorList>
    </citation>
    <scope>NUCLEOTIDE SEQUENCE</scope>
    <source>
        <tissue evidence="4">Skin</tissue>
    </source>
</reference>
<keyword evidence="3" id="KW-0812">Transmembrane</keyword>
<keyword evidence="3" id="KW-0472">Membrane</keyword>
<proteinExistence type="predicted"/>
<protein>
    <submittedName>
        <fullName evidence="4">Uncharacterized protein</fullName>
    </submittedName>
</protein>
<sequence length="362" mass="41868">GSLACLLLTSLSCQRRLYTRTTMKLFVVLLILPVVLAGDFAKMWAEVEKELQTKEFGGNQGKGPKTEEPKDVGEKPKGPKEGPKEVEEEPHKWGDKPKGWGEEPKGWGDEHKGWGEKPKDGKDGKDGKDDKSNNTKSLYDGFKSWLAEQENHKKEEEEEKDFMKRNLEKFKEYMKMMQYKQMQEQQAKETLKKEMEKVQLKKMLADKLYNASKEYAVQKIKFTQSIATHFLEFCQCDTSNAVFERITKGQFGDAESLEMEWDFNMDNSMDDRDNEGNMTIFNGTFSGNNTSRNDDNDEDDEDEEKKKLKDTVKWFAKVSKQEQVKYVLNDLVKVMCSSASHYLGKMKEVEVALIEYKKRNGN</sequence>
<feature type="non-terminal residue" evidence="4">
    <location>
        <position position="1"/>
    </location>
</feature>
<evidence type="ECO:0000256" key="3">
    <source>
        <dbReference type="SAM" id="Phobius"/>
    </source>
</evidence>
<feature type="region of interest" description="Disordered" evidence="2">
    <location>
        <begin position="55"/>
        <end position="137"/>
    </location>
</feature>
<dbReference type="EMBL" id="HACG01028071">
    <property type="protein sequence ID" value="CEK74936.1"/>
    <property type="molecule type" value="Transcribed_RNA"/>
</dbReference>
<name>A0A0B7A4K4_9EUPU</name>
<feature type="compositionally biased region" description="Polar residues" evidence="2">
    <location>
        <begin position="278"/>
        <end position="291"/>
    </location>
</feature>
<dbReference type="AlphaFoldDB" id="A0A0B7A4K4"/>
<accession>A0A0B7A4K4</accession>
<feature type="transmembrane region" description="Helical" evidence="3">
    <location>
        <begin position="25"/>
        <end position="45"/>
    </location>
</feature>
<keyword evidence="1" id="KW-0175">Coiled coil</keyword>
<evidence type="ECO:0000313" key="4">
    <source>
        <dbReference type="EMBL" id="CEK74936.1"/>
    </source>
</evidence>
<feature type="region of interest" description="Disordered" evidence="2">
    <location>
        <begin position="278"/>
        <end position="304"/>
    </location>
</feature>
<gene>
    <name evidence="4" type="primary">ORF93246</name>
</gene>
<organism evidence="4">
    <name type="scientific">Arion vulgaris</name>
    <dbReference type="NCBI Taxonomy" id="1028688"/>
    <lineage>
        <taxon>Eukaryota</taxon>
        <taxon>Metazoa</taxon>
        <taxon>Spiralia</taxon>
        <taxon>Lophotrochozoa</taxon>
        <taxon>Mollusca</taxon>
        <taxon>Gastropoda</taxon>
        <taxon>Heterobranchia</taxon>
        <taxon>Euthyneura</taxon>
        <taxon>Panpulmonata</taxon>
        <taxon>Eupulmonata</taxon>
        <taxon>Stylommatophora</taxon>
        <taxon>Helicina</taxon>
        <taxon>Arionoidea</taxon>
        <taxon>Arionidae</taxon>
        <taxon>Arion</taxon>
    </lineage>
</organism>
<evidence type="ECO:0000256" key="2">
    <source>
        <dbReference type="SAM" id="MobiDB-lite"/>
    </source>
</evidence>
<feature type="coiled-coil region" evidence="1">
    <location>
        <begin position="146"/>
        <end position="201"/>
    </location>
</feature>
<keyword evidence="3" id="KW-1133">Transmembrane helix</keyword>
<feature type="compositionally biased region" description="Basic and acidic residues" evidence="2">
    <location>
        <begin position="64"/>
        <end position="133"/>
    </location>
</feature>
<evidence type="ECO:0000256" key="1">
    <source>
        <dbReference type="SAM" id="Coils"/>
    </source>
</evidence>